<dbReference type="GO" id="GO:0005886">
    <property type="term" value="C:plasma membrane"/>
    <property type="evidence" value="ECO:0007669"/>
    <property type="project" value="UniProtKB-SubCell"/>
</dbReference>
<dbReference type="SUPFAM" id="SSF55874">
    <property type="entry name" value="ATPase domain of HSP90 chaperone/DNA topoisomerase II/histidine kinase"/>
    <property type="match status" value="1"/>
</dbReference>
<dbReference type="Pfam" id="PF02518">
    <property type="entry name" value="HATPase_c"/>
    <property type="match status" value="1"/>
</dbReference>
<dbReference type="FunFam" id="3.30.565.10:FF:000057">
    <property type="entry name" value="Sensor histidine kinase"/>
    <property type="match status" value="1"/>
</dbReference>
<comment type="catalytic activity">
    <reaction evidence="1">
        <text>ATP + protein L-histidine = ADP + protein N-phospho-L-histidine.</text>
        <dbReference type="EC" id="2.7.13.3"/>
    </reaction>
</comment>
<dbReference type="GO" id="GO:0000155">
    <property type="term" value="F:phosphorelay sensor kinase activity"/>
    <property type="evidence" value="ECO:0007669"/>
    <property type="project" value="TreeGrafter"/>
</dbReference>
<keyword evidence="11" id="KW-0902">Two-component regulatory system</keyword>
<keyword evidence="10 13" id="KW-1133">Transmembrane helix</keyword>
<dbReference type="InterPro" id="IPR004358">
    <property type="entry name" value="Sig_transdc_His_kin-like_C"/>
</dbReference>
<evidence type="ECO:0000256" key="4">
    <source>
        <dbReference type="ARBA" id="ARBA00022475"/>
    </source>
</evidence>
<dbReference type="InterPro" id="IPR036890">
    <property type="entry name" value="HATPase_C_sf"/>
</dbReference>
<evidence type="ECO:0000256" key="3">
    <source>
        <dbReference type="ARBA" id="ARBA00012438"/>
    </source>
</evidence>
<keyword evidence="9" id="KW-0067">ATP-binding</keyword>
<proteinExistence type="predicted"/>
<reference evidence="15 16" key="1">
    <citation type="journal article" date="2003" name="Int. J. Syst. Evol. Microbiol.">
        <title>Virgibacillus carmonensis sp. nov., Virgibacillus necropolis sp. nov. and Virgibacillus picturae sp. nov., three novel species isolated from deteriorated mural paintings, transfer of the species of the genus salibacillus to Virgibacillus, as Virgibacillus marismortui comb. nov. and Virgibacillus salexigens comb. nov., and emended description of the genus Virgibacillus.</title>
        <authorList>
            <person name="Heyrman J."/>
            <person name="Logan N.A."/>
            <person name="Busse H.J."/>
            <person name="Balcaen A."/>
            <person name="Lebbe L."/>
            <person name="Rodriguez-Diaz M."/>
            <person name="Swings J."/>
            <person name="De Vos P."/>
        </authorList>
    </citation>
    <scope>NUCLEOTIDE SEQUENCE [LARGE SCALE GENOMIC DNA]</scope>
    <source>
        <strain evidence="15 16">LMG 19488</strain>
    </source>
</reference>
<organism evidence="15 16">
    <name type="scientific">Virgibacillus necropolis</name>
    <dbReference type="NCBI Taxonomy" id="163877"/>
    <lineage>
        <taxon>Bacteria</taxon>
        <taxon>Bacillati</taxon>
        <taxon>Bacillota</taxon>
        <taxon>Bacilli</taxon>
        <taxon>Bacillales</taxon>
        <taxon>Bacillaceae</taxon>
        <taxon>Virgibacillus</taxon>
    </lineage>
</organism>
<dbReference type="Gene3D" id="3.30.565.10">
    <property type="entry name" value="Histidine kinase-like ATPase, C-terminal domain"/>
    <property type="match status" value="1"/>
</dbReference>
<evidence type="ECO:0000256" key="10">
    <source>
        <dbReference type="ARBA" id="ARBA00022989"/>
    </source>
</evidence>
<evidence type="ECO:0000256" key="12">
    <source>
        <dbReference type="ARBA" id="ARBA00023136"/>
    </source>
</evidence>
<dbReference type="SMART" id="SM00387">
    <property type="entry name" value="HATPase_c"/>
    <property type="match status" value="1"/>
</dbReference>
<evidence type="ECO:0000256" key="6">
    <source>
        <dbReference type="ARBA" id="ARBA00022692"/>
    </source>
</evidence>
<dbReference type="PANTHER" id="PTHR45453:SF2">
    <property type="entry name" value="HISTIDINE KINASE"/>
    <property type="match status" value="1"/>
</dbReference>
<dbReference type="OrthoDB" id="9780487at2"/>
<dbReference type="GO" id="GO:0005524">
    <property type="term" value="F:ATP binding"/>
    <property type="evidence" value="ECO:0007669"/>
    <property type="project" value="UniProtKB-KW"/>
</dbReference>
<evidence type="ECO:0000259" key="14">
    <source>
        <dbReference type="PROSITE" id="PS50109"/>
    </source>
</evidence>
<keyword evidence="4" id="KW-1003">Cell membrane</keyword>
<dbReference type="Proteomes" id="UP000204391">
    <property type="component" value="Chromosome"/>
</dbReference>
<feature type="transmembrane region" description="Helical" evidence="13">
    <location>
        <begin position="41"/>
        <end position="62"/>
    </location>
</feature>
<keyword evidence="12 13" id="KW-0472">Membrane</keyword>
<feature type="transmembrane region" description="Helical" evidence="13">
    <location>
        <begin position="9"/>
        <end position="29"/>
    </location>
</feature>
<keyword evidence="8 15" id="KW-0418">Kinase</keyword>
<dbReference type="GO" id="GO:0004721">
    <property type="term" value="F:phosphoprotein phosphatase activity"/>
    <property type="evidence" value="ECO:0007669"/>
    <property type="project" value="TreeGrafter"/>
</dbReference>
<evidence type="ECO:0000256" key="1">
    <source>
        <dbReference type="ARBA" id="ARBA00000085"/>
    </source>
</evidence>
<comment type="subcellular location">
    <subcellularLocation>
        <location evidence="2">Cell membrane</location>
        <topology evidence="2">Multi-pass membrane protein</topology>
    </subcellularLocation>
</comment>
<keyword evidence="16" id="KW-1185">Reference proteome</keyword>
<dbReference type="InterPro" id="IPR005467">
    <property type="entry name" value="His_kinase_dom"/>
</dbReference>
<dbReference type="InterPro" id="IPR050351">
    <property type="entry name" value="BphY/WalK/GraS-like"/>
</dbReference>
<dbReference type="EC" id="2.7.13.3" evidence="3"/>
<keyword evidence="7" id="KW-0547">Nucleotide-binding</keyword>
<name>A0A221MGS5_9BACI</name>
<evidence type="ECO:0000256" key="13">
    <source>
        <dbReference type="SAM" id="Phobius"/>
    </source>
</evidence>
<dbReference type="AlphaFoldDB" id="A0A221MGS5"/>
<accession>A0A221MGS5</accession>
<dbReference type="PRINTS" id="PR00344">
    <property type="entry name" value="BCTRLSENSOR"/>
</dbReference>
<dbReference type="RefSeq" id="WP_089533864.1">
    <property type="nucleotide sequence ID" value="NZ_CP022437.1"/>
</dbReference>
<protein>
    <recommendedName>
        <fullName evidence="3">histidine kinase</fullName>
        <ecNumber evidence="3">2.7.13.3</ecNumber>
    </recommendedName>
</protein>
<gene>
    <name evidence="15" type="ORF">CFK40_18570</name>
</gene>
<keyword evidence="5" id="KW-0808">Transferase</keyword>
<evidence type="ECO:0000256" key="9">
    <source>
        <dbReference type="ARBA" id="ARBA00022840"/>
    </source>
</evidence>
<dbReference type="GO" id="GO:0016036">
    <property type="term" value="P:cellular response to phosphate starvation"/>
    <property type="evidence" value="ECO:0007669"/>
    <property type="project" value="TreeGrafter"/>
</dbReference>
<evidence type="ECO:0000256" key="5">
    <source>
        <dbReference type="ARBA" id="ARBA00022679"/>
    </source>
</evidence>
<dbReference type="EMBL" id="CP022437">
    <property type="protein sequence ID" value="ASN06868.1"/>
    <property type="molecule type" value="Genomic_DNA"/>
</dbReference>
<evidence type="ECO:0000256" key="7">
    <source>
        <dbReference type="ARBA" id="ARBA00022741"/>
    </source>
</evidence>
<keyword evidence="6 13" id="KW-0812">Transmembrane</keyword>
<dbReference type="PROSITE" id="PS50109">
    <property type="entry name" value="HIS_KIN"/>
    <property type="match status" value="1"/>
</dbReference>
<evidence type="ECO:0000313" key="16">
    <source>
        <dbReference type="Proteomes" id="UP000204391"/>
    </source>
</evidence>
<dbReference type="PANTHER" id="PTHR45453">
    <property type="entry name" value="PHOSPHATE REGULON SENSOR PROTEIN PHOR"/>
    <property type="match status" value="1"/>
</dbReference>
<evidence type="ECO:0000256" key="8">
    <source>
        <dbReference type="ARBA" id="ARBA00022777"/>
    </source>
</evidence>
<feature type="domain" description="Histidine kinase" evidence="14">
    <location>
        <begin position="122"/>
        <end position="333"/>
    </location>
</feature>
<evidence type="ECO:0000313" key="15">
    <source>
        <dbReference type="EMBL" id="ASN06868.1"/>
    </source>
</evidence>
<dbReference type="InterPro" id="IPR003594">
    <property type="entry name" value="HATPase_dom"/>
</dbReference>
<evidence type="ECO:0000256" key="2">
    <source>
        <dbReference type="ARBA" id="ARBA00004651"/>
    </source>
</evidence>
<dbReference type="KEGG" id="vne:CFK40_18570"/>
<evidence type="ECO:0000256" key="11">
    <source>
        <dbReference type="ARBA" id="ARBA00023012"/>
    </source>
</evidence>
<sequence>MKKFILDQVGYILFFYSQITLIIIVAQLAAMFSDAPLSSGIIFYLFLLPTCFFIVFLIYQYVRQRDFYQLEEADSEHAWFPEPTNHLLRNVRNQHDKQYSIYHERIEQLEQQKQLEIDFIQQWVHQMKTPVSIMHLTMQKERVHLPESFTNSMYEEMERLQQGLNLALYQSRLQKFERDFHVEKILLRTLVTESIQEFKASFIRNHVFPEQLIDESLVVATDSKWFRFVLHQLISNAIKYSKGSSERIFFRAFKKDRSVVLQIEDHGHGIPTQDISRVFDPFFTGQNGRTFQESTGMGLYLSKEICTELGHIIFVNSEQNVGTTISVKFTQPKI</sequence>